<feature type="compositionally biased region" description="Low complexity" evidence="1">
    <location>
        <begin position="371"/>
        <end position="404"/>
    </location>
</feature>
<evidence type="ECO:0000313" key="4">
    <source>
        <dbReference type="EMBL" id="CAB5219869.1"/>
    </source>
</evidence>
<dbReference type="GO" id="GO:0030020">
    <property type="term" value="F:extracellular matrix structural constituent conferring tensile strength"/>
    <property type="evidence" value="ECO:0007669"/>
    <property type="project" value="TreeGrafter"/>
</dbReference>
<dbReference type="PANTHER" id="PTHR24023">
    <property type="entry name" value="COLLAGEN ALPHA"/>
    <property type="match status" value="1"/>
</dbReference>
<dbReference type="Pfam" id="PF01391">
    <property type="entry name" value="Collagen"/>
    <property type="match status" value="1"/>
</dbReference>
<gene>
    <name evidence="4" type="ORF">UFOVP234_55</name>
    <name evidence="2" type="ORF">UFOVP35_17</name>
    <name evidence="3" type="ORF">UFOVP52_30</name>
</gene>
<dbReference type="GO" id="GO:0005615">
    <property type="term" value="C:extracellular space"/>
    <property type="evidence" value="ECO:0007669"/>
    <property type="project" value="TreeGrafter"/>
</dbReference>
<dbReference type="PANTHER" id="PTHR24023:SF1095">
    <property type="entry name" value="EGF-LIKE DOMAIN-CONTAINING PROTEIN"/>
    <property type="match status" value="1"/>
</dbReference>
<dbReference type="EMBL" id="LR796190">
    <property type="protein sequence ID" value="CAB4124498.1"/>
    <property type="molecule type" value="Genomic_DNA"/>
</dbReference>
<accession>A0A6J5KM94</accession>
<dbReference type="GO" id="GO:0031012">
    <property type="term" value="C:extracellular matrix"/>
    <property type="evidence" value="ECO:0007669"/>
    <property type="project" value="TreeGrafter"/>
</dbReference>
<evidence type="ECO:0000313" key="3">
    <source>
        <dbReference type="EMBL" id="CAB4124498.1"/>
    </source>
</evidence>
<dbReference type="GO" id="GO:0030198">
    <property type="term" value="P:extracellular matrix organization"/>
    <property type="evidence" value="ECO:0007669"/>
    <property type="project" value="TreeGrafter"/>
</dbReference>
<reference evidence="2" key="1">
    <citation type="submission" date="2020-04" db="EMBL/GenBank/DDBJ databases">
        <authorList>
            <person name="Chiriac C."/>
            <person name="Salcher M."/>
            <person name="Ghai R."/>
            <person name="Kavagutti S V."/>
        </authorList>
    </citation>
    <scope>NUCLEOTIDE SEQUENCE</scope>
</reference>
<sequence>METRVLNNLALFGALVMETNEAGFPADPQIGTFIIKDQCLYGYLKIGGLETWYPFASKTNSYIHNQGAESLSWVVNHGLGTSNIWFQVKNQDGQIVSVGKTDIDSNSFRLNFTSATLGTVVVVAPDTIDVPQVKATAIDVANGVVHIDDMGIKVNGQSVLTSANIASDIATAIVGKADIATTYTKTETDTRIQAVVGAAPAALDTLKEIADQLASDESAVSALTTVVSGKANADLSNVASLPAGVVAQLKGDTGATGQKGDTGATGAAGAAGAAGVKGDTGATGATGAAGVKGDTGATGPAGVKGDTGAAGMDGAGVAGAKGDTGATGVAGPKGDTGAAGMDGAKGDTGATGPAGVKGDTGATGPQGVKGDTGATGPAGADSTVPGPKGDTGATGATGPAGADTVANGSTDRDFSTKALTVNGDIMPTVSGVSNIGSPTQKFAAIYSKSLHIDANTLYVDGVPVIGSSANSIQFGADTNQGMRIATTGSGQLVMESQAATSLKTSGQNADVLVQSSGQGSMVRLTSAEQVIITAPTINIQGSESISGDLTVAGNMTIQGTTTAVNTTNLAIKDNVITVNKGENGSGVSLRYAGIDIDRGDLARQRLVWDETNGKWSAGPTGQELALATETFVSTAISGKANTSSLATVATSGSYADLTNKPTIVSTKSDIGLGNVDNTSDANKPVSTAQAAADATVLASAATDATTKANAAQAAAIAASATDATTKANAAKTYADAAVAVEVAARGTAVTAAIATAASDATAKVLTETNARISAVTAAIATAEGYADTAISAEATARATAVTAAIATAASDATAKVLTETNARIAADSAEVTARNTAIGVETTRATAAETAAIVTAATDATTKANAAQAAAISAAATDATTKTNSAISTAAADATAKVLTETNARIAADSSAVTARDTAIGVETTRATAAEAALQTAINGKQAALGFTAENAANKGAANGYAPLGSDTKISATYLPSYVDDVLEYTNLAAFPATGETGKIYVTLDTNKTYRWSGSAYVEISASPGSTDAVTEGSTNLYFTSARANTAIAAASLSGDKVTTGTVGVSVGGTGQTAYTVGDTLYASATGVLSKLALGTQGKVLVAGASGPTWGNVSGGTF</sequence>
<protein>
    <recommendedName>
        <fullName evidence="5">Collagen triple helix repeat</fullName>
    </recommendedName>
</protein>
<feature type="region of interest" description="Disordered" evidence="1">
    <location>
        <begin position="253"/>
        <end position="279"/>
    </location>
</feature>
<dbReference type="InterPro" id="IPR008160">
    <property type="entry name" value="Collagen"/>
</dbReference>
<name>A0A6J5KM94_9CAUD</name>
<evidence type="ECO:0008006" key="5">
    <source>
        <dbReference type="Google" id="ProtNLM"/>
    </source>
</evidence>
<dbReference type="EMBL" id="LR798280">
    <property type="protein sequence ID" value="CAB5219869.1"/>
    <property type="molecule type" value="Genomic_DNA"/>
</dbReference>
<dbReference type="EMBL" id="LR796166">
    <property type="protein sequence ID" value="CAB4122433.1"/>
    <property type="molecule type" value="Genomic_DNA"/>
</dbReference>
<dbReference type="InterPro" id="IPR050149">
    <property type="entry name" value="Collagen_superfamily"/>
</dbReference>
<feature type="region of interest" description="Disordered" evidence="1">
    <location>
        <begin position="321"/>
        <end position="411"/>
    </location>
</feature>
<evidence type="ECO:0000256" key="1">
    <source>
        <dbReference type="SAM" id="MobiDB-lite"/>
    </source>
</evidence>
<proteinExistence type="predicted"/>
<organism evidence="2">
    <name type="scientific">uncultured Caudovirales phage</name>
    <dbReference type="NCBI Taxonomy" id="2100421"/>
    <lineage>
        <taxon>Viruses</taxon>
        <taxon>Duplodnaviria</taxon>
        <taxon>Heunggongvirae</taxon>
        <taxon>Uroviricota</taxon>
        <taxon>Caudoviricetes</taxon>
        <taxon>Peduoviridae</taxon>
        <taxon>Maltschvirus</taxon>
        <taxon>Maltschvirus maltsch</taxon>
    </lineage>
</organism>
<evidence type="ECO:0000313" key="2">
    <source>
        <dbReference type="EMBL" id="CAB4122433.1"/>
    </source>
</evidence>
<feature type="compositionally biased region" description="Low complexity" evidence="1">
    <location>
        <begin position="321"/>
        <end position="330"/>
    </location>
</feature>